<dbReference type="GO" id="GO:0016887">
    <property type="term" value="F:ATP hydrolysis activity"/>
    <property type="evidence" value="ECO:0007669"/>
    <property type="project" value="InterPro"/>
</dbReference>
<feature type="domain" description="ABC transporter" evidence="4">
    <location>
        <begin position="6"/>
        <end position="230"/>
    </location>
</feature>
<dbReference type="GO" id="GO:0042626">
    <property type="term" value="F:ATPase-coupled transmembrane transporter activity"/>
    <property type="evidence" value="ECO:0007669"/>
    <property type="project" value="TreeGrafter"/>
</dbReference>
<accession>A0A2S4JG63</accession>
<dbReference type="InterPro" id="IPR003439">
    <property type="entry name" value="ABC_transporter-like_ATP-bd"/>
</dbReference>
<dbReference type="RefSeq" id="WP_103681150.1">
    <property type="nucleotide sequence ID" value="NZ_LPWH01000122.1"/>
</dbReference>
<protein>
    <recommendedName>
        <fullName evidence="4">ABC transporter domain-containing protein</fullName>
    </recommendedName>
</protein>
<evidence type="ECO:0000313" key="5">
    <source>
        <dbReference type="EMBL" id="POQ98554.1"/>
    </source>
</evidence>
<dbReference type="GO" id="GO:0043190">
    <property type="term" value="C:ATP-binding cassette (ABC) transporter complex"/>
    <property type="evidence" value="ECO:0007669"/>
    <property type="project" value="TreeGrafter"/>
</dbReference>
<keyword evidence="6" id="KW-1185">Reference proteome</keyword>
<dbReference type="Pfam" id="PF00005">
    <property type="entry name" value="ABC_tran"/>
    <property type="match status" value="1"/>
</dbReference>
<keyword evidence="3" id="KW-0067">ATP-binding</keyword>
<dbReference type="GO" id="GO:0005524">
    <property type="term" value="F:ATP binding"/>
    <property type="evidence" value="ECO:0007669"/>
    <property type="project" value="UniProtKB-KW"/>
</dbReference>
<evidence type="ECO:0000313" key="6">
    <source>
        <dbReference type="Proteomes" id="UP000237350"/>
    </source>
</evidence>
<keyword evidence="2" id="KW-0547">Nucleotide-binding</keyword>
<comment type="caution">
    <text evidence="5">The sequence shown here is derived from an EMBL/GenBank/DDBJ whole genome shotgun (WGS) entry which is preliminary data.</text>
</comment>
<dbReference type="SMART" id="SM00382">
    <property type="entry name" value="AAA"/>
    <property type="match status" value="1"/>
</dbReference>
<evidence type="ECO:0000256" key="2">
    <source>
        <dbReference type="ARBA" id="ARBA00022741"/>
    </source>
</evidence>
<evidence type="ECO:0000256" key="1">
    <source>
        <dbReference type="ARBA" id="ARBA00022448"/>
    </source>
</evidence>
<name>A0A2S4JG63_9SPIO</name>
<dbReference type="PANTHER" id="PTHR43553">
    <property type="entry name" value="HEAVY METAL TRANSPORTER"/>
    <property type="match status" value="1"/>
</dbReference>
<dbReference type="InterPro" id="IPR015856">
    <property type="entry name" value="ABC_transpr_CbiO/EcfA_su"/>
</dbReference>
<dbReference type="InterPro" id="IPR027417">
    <property type="entry name" value="P-loop_NTPase"/>
</dbReference>
<dbReference type="PROSITE" id="PS00211">
    <property type="entry name" value="ABC_TRANSPORTER_1"/>
    <property type="match status" value="1"/>
</dbReference>
<organism evidence="5 6">
    <name type="scientific">Alkalispirochaeta sphaeroplastigenens</name>
    <dbReference type="NCBI Taxonomy" id="1187066"/>
    <lineage>
        <taxon>Bacteria</taxon>
        <taxon>Pseudomonadati</taxon>
        <taxon>Spirochaetota</taxon>
        <taxon>Spirochaetia</taxon>
        <taxon>Spirochaetales</taxon>
        <taxon>Spirochaetaceae</taxon>
        <taxon>Alkalispirochaeta</taxon>
    </lineage>
</organism>
<gene>
    <name evidence="5" type="ORF">AU468_13300</name>
</gene>
<keyword evidence="1" id="KW-0813">Transport</keyword>
<dbReference type="OrthoDB" id="9784332at2"/>
<dbReference type="CDD" id="cd03225">
    <property type="entry name" value="ABC_cobalt_CbiO_domain1"/>
    <property type="match status" value="1"/>
</dbReference>
<dbReference type="EMBL" id="LPWH01000122">
    <property type="protein sequence ID" value="POQ98554.1"/>
    <property type="molecule type" value="Genomic_DNA"/>
</dbReference>
<dbReference type="AlphaFoldDB" id="A0A2S4JG63"/>
<evidence type="ECO:0000256" key="3">
    <source>
        <dbReference type="ARBA" id="ARBA00022840"/>
    </source>
</evidence>
<dbReference type="Proteomes" id="UP000237350">
    <property type="component" value="Unassembled WGS sequence"/>
</dbReference>
<dbReference type="Gene3D" id="3.40.50.300">
    <property type="entry name" value="P-loop containing nucleotide triphosphate hydrolases"/>
    <property type="match status" value="1"/>
</dbReference>
<dbReference type="PROSITE" id="PS50893">
    <property type="entry name" value="ABC_TRANSPORTER_2"/>
    <property type="match status" value="1"/>
</dbReference>
<sequence>MAILDLKAVSVSLGDPPREILRDITLTIHPGTITLLLGTNGCGKSVLFRTMLGLTGRYRGEILLKGRPLGNDASSLHRLSGVVFQNPEQQLFGATLREDLLIGLPRETSLDEGILSALGLTDLLDRAPAELSGGQRRRLAIAGALMGRPELLFLDEPFIELDYPSIQNLLDRLQLLRSEGGAVILASHESQDIWPLVDQLVILSEGRVLYQGDPSGGADLITPAQGLRPLAGERVFS</sequence>
<proteinExistence type="predicted"/>
<reference evidence="6" key="1">
    <citation type="submission" date="2015-12" db="EMBL/GenBank/DDBJ databases">
        <authorList>
            <person name="Lodha T.D."/>
            <person name="Chintalapati S."/>
            <person name="Chintalapati V.R."/>
            <person name="Sravanthi T."/>
        </authorList>
    </citation>
    <scope>NUCLEOTIDE SEQUENCE [LARGE SCALE GENOMIC DNA]</scope>
    <source>
        <strain evidence="6">JC133</strain>
    </source>
</reference>
<dbReference type="InterPro" id="IPR050095">
    <property type="entry name" value="ECF_ABC_transporter_ATP-bd"/>
</dbReference>
<dbReference type="InterPro" id="IPR003593">
    <property type="entry name" value="AAA+_ATPase"/>
</dbReference>
<evidence type="ECO:0000259" key="4">
    <source>
        <dbReference type="PROSITE" id="PS50893"/>
    </source>
</evidence>
<dbReference type="SUPFAM" id="SSF52540">
    <property type="entry name" value="P-loop containing nucleoside triphosphate hydrolases"/>
    <property type="match status" value="1"/>
</dbReference>
<dbReference type="InterPro" id="IPR017871">
    <property type="entry name" value="ABC_transporter-like_CS"/>
</dbReference>